<evidence type="ECO:0000256" key="6">
    <source>
        <dbReference type="ARBA" id="ARBA00022642"/>
    </source>
</evidence>
<dbReference type="UniPathway" id="UPA00253">
    <property type="reaction ID" value="UER00457"/>
</dbReference>
<dbReference type="InterPro" id="IPR040727">
    <property type="entry name" value="NAPRTase_N"/>
</dbReference>
<organism evidence="11">
    <name type="scientific">marine sediment metagenome</name>
    <dbReference type="NCBI Taxonomy" id="412755"/>
    <lineage>
        <taxon>unclassified sequences</taxon>
        <taxon>metagenomes</taxon>
        <taxon>ecological metagenomes</taxon>
    </lineage>
</organism>
<dbReference type="InterPro" id="IPR006405">
    <property type="entry name" value="Nic_PRibTrfase_pncB"/>
</dbReference>
<dbReference type="CDD" id="cd01570">
    <property type="entry name" value="NAPRTase_A"/>
    <property type="match status" value="1"/>
</dbReference>
<protein>
    <recommendedName>
        <fullName evidence="3">nicotinate phosphoribosyltransferase</fullName>
        <ecNumber evidence="3">6.3.4.21</ecNumber>
    </recommendedName>
</protein>
<dbReference type="InterPro" id="IPR013785">
    <property type="entry name" value="Aldolase_TIM"/>
</dbReference>
<dbReference type="GO" id="GO:0005829">
    <property type="term" value="C:cytosol"/>
    <property type="evidence" value="ECO:0007669"/>
    <property type="project" value="TreeGrafter"/>
</dbReference>
<feature type="domain" description="Nicotinate phosphoribosyltransferase N-terminal" evidence="10">
    <location>
        <begin position="11"/>
        <end position="141"/>
    </location>
</feature>
<evidence type="ECO:0000256" key="3">
    <source>
        <dbReference type="ARBA" id="ARBA00013236"/>
    </source>
</evidence>
<dbReference type="Gene3D" id="3.20.20.70">
    <property type="entry name" value="Aldolase class I"/>
    <property type="match status" value="1"/>
</dbReference>
<evidence type="ECO:0000256" key="4">
    <source>
        <dbReference type="ARBA" id="ARBA00022553"/>
    </source>
</evidence>
<evidence type="ECO:0000313" key="11">
    <source>
        <dbReference type="EMBL" id="KKL47225.1"/>
    </source>
</evidence>
<dbReference type="EMBL" id="LAZR01033742">
    <property type="protein sequence ID" value="KKL47225.1"/>
    <property type="molecule type" value="Genomic_DNA"/>
</dbReference>
<proteinExistence type="inferred from homology"/>
<comment type="catalytic activity">
    <reaction evidence="8">
        <text>5-phospho-alpha-D-ribose 1-diphosphate + nicotinate + ATP + H2O = nicotinate beta-D-ribonucleotide + ADP + phosphate + diphosphate</text>
        <dbReference type="Rhea" id="RHEA:36163"/>
        <dbReference type="ChEBI" id="CHEBI:15377"/>
        <dbReference type="ChEBI" id="CHEBI:30616"/>
        <dbReference type="ChEBI" id="CHEBI:32544"/>
        <dbReference type="ChEBI" id="CHEBI:33019"/>
        <dbReference type="ChEBI" id="CHEBI:43474"/>
        <dbReference type="ChEBI" id="CHEBI:57502"/>
        <dbReference type="ChEBI" id="CHEBI:58017"/>
        <dbReference type="ChEBI" id="CHEBI:456216"/>
        <dbReference type="EC" id="6.3.4.21"/>
    </reaction>
</comment>
<dbReference type="PANTHER" id="PTHR11098">
    <property type="entry name" value="NICOTINATE PHOSPHORIBOSYLTRANSFERASE"/>
    <property type="match status" value="1"/>
</dbReference>
<dbReference type="InterPro" id="IPR007229">
    <property type="entry name" value="Nic_PRibTrfase-Fam"/>
</dbReference>
<dbReference type="EC" id="6.3.4.21" evidence="3"/>
<dbReference type="GO" id="GO:0004516">
    <property type="term" value="F:nicotinate phosphoribosyltransferase activity"/>
    <property type="evidence" value="ECO:0007669"/>
    <property type="project" value="UniProtKB-EC"/>
</dbReference>
<keyword evidence="5" id="KW-0436">Ligase</keyword>
<dbReference type="Gene3D" id="3.20.140.10">
    <property type="entry name" value="nicotinate phosphoribosyltransferase"/>
    <property type="match status" value="1"/>
</dbReference>
<dbReference type="SUPFAM" id="SSF51690">
    <property type="entry name" value="Nicotinate/Quinolinate PRTase C-terminal domain-like"/>
    <property type="match status" value="1"/>
</dbReference>
<dbReference type="NCBIfam" id="NF009131">
    <property type="entry name" value="PRK12484.1"/>
    <property type="match status" value="1"/>
</dbReference>
<name>A0A0F9EQQ2_9ZZZZ</name>
<evidence type="ECO:0000256" key="1">
    <source>
        <dbReference type="ARBA" id="ARBA00004952"/>
    </source>
</evidence>
<dbReference type="PANTHER" id="PTHR11098:SF1">
    <property type="entry name" value="NICOTINATE PHOSPHORIBOSYLTRANSFERASE"/>
    <property type="match status" value="1"/>
</dbReference>
<dbReference type="SUPFAM" id="SSF54675">
    <property type="entry name" value="Nicotinate/Quinolinate PRTase N-terminal domain-like"/>
    <property type="match status" value="1"/>
</dbReference>
<dbReference type="GO" id="GO:0034355">
    <property type="term" value="P:NAD+ biosynthetic process via the salvage pathway"/>
    <property type="evidence" value="ECO:0007669"/>
    <property type="project" value="TreeGrafter"/>
</dbReference>
<evidence type="ECO:0000256" key="7">
    <source>
        <dbReference type="ARBA" id="ARBA00022679"/>
    </source>
</evidence>
<dbReference type="InterPro" id="IPR041525">
    <property type="entry name" value="N/Namide_PRibTrfase"/>
</dbReference>
<feature type="domain" description="Nicotinate/nicotinamide phosphoribosyltransferase" evidence="9">
    <location>
        <begin position="163"/>
        <end position="340"/>
    </location>
</feature>
<dbReference type="Pfam" id="PF04095">
    <property type="entry name" value="NAPRTase"/>
    <property type="match status" value="1"/>
</dbReference>
<evidence type="ECO:0000256" key="2">
    <source>
        <dbReference type="ARBA" id="ARBA00010897"/>
    </source>
</evidence>
<reference evidence="11" key="1">
    <citation type="journal article" date="2015" name="Nature">
        <title>Complex archaea that bridge the gap between prokaryotes and eukaryotes.</title>
        <authorList>
            <person name="Spang A."/>
            <person name="Saw J.H."/>
            <person name="Jorgensen S.L."/>
            <person name="Zaremba-Niedzwiedzka K."/>
            <person name="Martijn J."/>
            <person name="Lind A.E."/>
            <person name="van Eijk R."/>
            <person name="Schleper C."/>
            <person name="Guy L."/>
            <person name="Ettema T.J."/>
        </authorList>
    </citation>
    <scope>NUCLEOTIDE SEQUENCE</scope>
</reference>
<keyword evidence="4" id="KW-0597">Phosphoprotein</keyword>
<dbReference type="Pfam" id="PF17767">
    <property type="entry name" value="NAPRTase_N"/>
    <property type="match status" value="1"/>
</dbReference>
<dbReference type="InterPro" id="IPR036068">
    <property type="entry name" value="Nicotinate_pribotase-like_C"/>
</dbReference>
<dbReference type="PIRSF" id="PIRSF000484">
    <property type="entry name" value="NAPRT"/>
    <property type="match status" value="1"/>
</dbReference>
<evidence type="ECO:0000259" key="10">
    <source>
        <dbReference type="Pfam" id="PF17767"/>
    </source>
</evidence>
<comment type="pathway">
    <text evidence="1">Cofactor biosynthesis; NAD(+) biosynthesis; nicotinate D-ribonucleotide from nicotinate: step 1/1.</text>
</comment>
<dbReference type="NCBIfam" id="NF006695">
    <property type="entry name" value="PRK09243.1-2"/>
    <property type="match status" value="1"/>
</dbReference>
<keyword evidence="7" id="KW-0808">Transferase</keyword>
<dbReference type="FunFam" id="3.20.20.70:FF:000076">
    <property type="entry name" value="Nicotinate phosphoribosyltransferase"/>
    <property type="match status" value="1"/>
</dbReference>
<keyword evidence="6" id="KW-0662">Pyridine nucleotide biosynthesis</keyword>
<accession>A0A0F9EQQ2</accession>
<evidence type="ECO:0000256" key="5">
    <source>
        <dbReference type="ARBA" id="ARBA00022598"/>
    </source>
</evidence>
<evidence type="ECO:0000259" key="9">
    <source>
        <dbReference type="Pfam" id="PF04095"/>
    </source>
</evidence>
<evidence type="ECO:0000256" key="8">
    <source>
        <dbReference type="ARBA" id="ARBA00048668"/>
    </source>
</evidence>
<gene>
    <name evidence="11" type="ORF">LCGC14_2337670</name>
</gene>
<comment type="similarity">
    <text evidence="2">Belongs to the NAPRTase family.</text>
</comment>
<comment type="caution">
    <text evidence="11">The sequence shown here is derived from an EMBL/GenBank/DDBJ whole genome shotgun (WGS) entry which is preliminary data.</text>
</comment>
<sequence>MCKIYKTSLALLTDLYQLTMAYGYWKHDMHNQHAAFNLFYRKNPFNAYYTVVAGLNNVIEYIDQLHFSTTDIDFLRKLKGNDGERLFEDDFLSYLHMFKFTCDLRAMEEGTIAFPHEPLLSIQGPLIQCQLLETPMLNAINFSTLIATKAQRICGAAEGPVFEFGLRRAQGIDGALTASRAAYIGGCAATSNVLAGKLYDIPIKGTHAHSWVMSFDTEMEAFDKYAEAMPNNSVMLVDTYDTMKGVDAAITIGEKLRGQGHELAGIRLDSGDLAKLSIEARKKLDAAGFEDAKIVASNDLDEYTIEELKIAGAQIDIWGIGTKLTTAYDQPALGGVYKLGAIRDKQGHWHHKIKLSEERIKTSNPGAHQILRFCKNGEAEFDIIFDTLSGFAMGGDYVPEHIFGDKLTHYPARNKLDTLYECHKMLPRVFDKGKLIYKSSLELARKRVQDARFKLNSDGHPVALDANMHRIKSELIK</sequence>
<dbReference type="NCBIfam" id="TIGR01513">
    <property type="entry name" value="NAPRTase_put"/>
    <property type="match status" value="1"/>
</dbReference>
<dbReference type="AlphaFoldDB" id="A0A0F9EQQ2"/>
<dbReference type="GO" id="GO:0016740">
    <property type="term" value="F:transferase activity"/>
    <property type="evidence" value="ECO:0007669"/>
    <property type="project" value="UniProtKB-KW"/>
</dbReference>